<evidence type="ECO:0000313" key="2">
    <source>
        <dbReference type="EMBL" id="GLX66625.1"/>
    </source>
</evidence>
<keyword evidence="1" id="KW-0812">Transmembrane</keyword>
<name>A0ABQ6G9A4_9BACL</name>
<keyword evidence="1" id="KW-1133">Transmembrane helix</keyword>
<protein>
    <submittedName>
        <fullName evidence="2">Uncharacterized protein</fullName>
    </submittedName>
</protein>
<dbReference type="EMBL" id="BSSQ01000004">
    <property type="protein sequence ID" value="GLX66625.1"/>
    <property type="molecule type" value="Genomic_DNA"/>
</dbReference>
<proteinExistence type="predicted"/>
<dbReference type="Proteomes" id="UP001157114">
    <property type="component" value="Unassembled WGS sequence"/>
</dbReference>
<feature type="transmembrane region" description="Helical" evidence="1">
    <location>
        <begin position="6"/>
        <end position="23"/>
    </location>
</feature>
<evidence type="ECO:0000256" key="1">
    <source>
        <dbReference type="SAM" id="Phobius"/>
    </source>
</evidence>
<reference evidence="2 3" key="1">
    <citation type="submission" date="2023-03" db="EMBL/GenBank/DDBJ databases">
        <title>Draft genome sequence of the bacteria which degrade cell wall of Tricholomamatutake.</title>
        <authorList>
            <person name="Konishi Y."/>
            <person name="Fukuta Y."/>
            <person name="Shirasaka N."/>
        </authorList>
    </citation>
    <scope>NUCLEOTIDE SEQUENCE [LARGE SCALE GENOMIC DNA]</scope>
    <source>
        <strain evidence="3">mu1</strain>
    </source>
</reference>
<comment type="caution">
    <text evidence="2">The sequence shown here is derived from an EMBL/GenBank/DDBJ whole genome shotgun (WGS) entry which is preliminary data.</text>
</comment>
<accession>A0ABQ6G9A4</accession>
<sequence>MKHKKFYIVFAFLVLVIGTVLLINRNDTSVKKVSISADYPEYDNLDNLIDMADTIIKGKVIDYKYKEISIAQNPQTDDERLNPGGKIDDSLLPYTIYTVEVKKTYKGNIEKTETIQIKEPGGIFGNTEYINENSANLNKGNNYVFFLETYPNSPASLLNPIQASYQYDDKDNIINDNNNQKIKFKMKDLDENQKLKK</sequence>
<organism evidence="2 3">
    <name type="scientific">Paenibacillus glycanilyticus</name>
    <dbReference type="NCBI Taxonomy" id="126569"/>
    <lineage>
        <taxon>Bacteria</taxon>
        <taxon>Bacillati</taxon>
        <taxon>Bacillota</taxon>
        <taxon>Bacilli</taxon>
        <taxon>Bacillales</taxon>
        <taxon>Paenibacillaceae</taxon>
        <taxon>Paenibacillus</taxon>
    </lineage>
</organism>
<keyword evidence="3" id="KW-1185">Reference proteome</keyword>
<gene>
    <name evidence="2" type="ORF">MU1_09690</name>
</gene>
<keyword evidence="1" id="KW-0472">Membrane</keyword>
<evidence type="ECO:0000313" key="3">
    <source>
        <dbReference type="Proteomes" id="UP001157114"/>
    </source>
</evidence>
<dbReference type="RefSeq" id="WP_284237332.1">
    <property type="nucleotide sequence ID" value="NZ_BSSQ01000004.1"/>
</dbReference>